<dbReference type="SMART" id="SM00262">
    <property type="entry name" value="GEL"/>
    <property type="match status" value="2"/>
</dbReference>
<feature type="compositionally biased region" description="Polar residues" evidence="1">
    <location>
        <begin position="289"/>
        <end position="299"/>
    </location>
</feature>
<dbReference type="InterPro" id="IPR025118">
    <property type="entry name" value="DUF4045"/>
</dbReference>
<feature type="region of interest" description="Disordered" evidence="1">
    <location>
        <begin position="1"/>
        <end position="1135"/>
    </location>
</feature>
<dbReference type="PANTHER" id="PTHR11977">
    <property type="entry name" value="VILLIN"/>
    <property type="match status" value="1"/>
</dbReference>
<feature type="compositionally biased region" description="Low complexity" evidence="1">
    <location>
        <begin position="245"/>
        <end position="256"/>
    </location>
</feature>
<evidence type="ECO:0000256" key="1">
    <source>
        <dbReference type="SAM" id="MobiDB-lite"/>
    </source>
</evidence>
<feature type="compositionally biased region" description="Low complexity" evidence="1">
    <location>
        <begin position="436"/>
        <end position="447"/>
    </location>
</feature>
<dbReference type="Proteomes" id="UP000749293">
    <property type="component" value="Unassembled WGS sequence"/>
</dbReference>
<dbReference type="RefSeq" id="XP_035317925.1">
    <property type="nucleotide sequence ID" value="XM_035466766.1"/>
</dbReference>
<feature type="compositionally biased region" description="Polar residues" evidence="1">
    <location>
        <begin position="185"/>
        <end position="194"/>
    </location>
</feature>
<dbReference type="GO" id="GO:0051015">
    <property type="term" value="F:actin filament binding"/>
    <property type="evidence" value="ECO:0007669"/>
    <property type="project" value="InterPro"/>
</dbReference>
<feature type="compositionally biased region" description="Basic and acidic residues" evidence="1">
    <location>
        <begin position="624"/>
        <end position="633"/>
    </location>
</feature>
<evidence type="ECO:0000259" key="3">
    <source>
        <dbReference type="Pfam" id="PF25480"/>
    </source>
</evidence>
<dbReference type="OrthoDB" id="6375767at2759"/>
<feature type="compositionally biased region" description="Low complexity" evidence="1">
    <location>
        <begin position="735"/>
        <end position="763"/>
    </location>
</feature>
<feature type="compositionally biased region" description="Low complexity" evidence="1">
    <location>
        <begin position="98"/>
        <end position="112"/>
    </location>
</feature>
<feature type="compositionally biased region" description="Polar residues" evidence="1">
    <location>
        <begin position="1115"/>
        <end position="1128"/>
    </location>
</feature>
<evidence type="ECO:0000313" key="5">
    <source>
        <dbReference type="Proteomes" id="UP000749293"/>
    </source>
</evidence>
<organism evidence="4 5">
    <name type="scientific">Geosmithia morbida</name>
    <dbReference type="NCBI Taxonomy" id="1094350"/>
    <lineage>
        <taxon>Eukaryota</taxon>
        <taxon>Fungi</taxon>
        <taxon>Dikarya</taxon>
        <taxon>Ascomycota</taxon>
        <taxon>Pezizomycotina</taxon>
        <taxon>Sordariomycetes</taxon>
        <taxon>Hypocreomycetidae</taxon>
        <taxon>Hypocreales</taxon>
        <taxon>Bionectriaceae</taxon>
        <taxon>Geosmithia</taxon>
    </lineage>
</organism>
<dbReference type="PANTHER" id="PTHR11977:SF133">
    <property type="entry name" value="DUF4045 DOMAIN-CONTAINING PROTEIN"/>
    <property type="match status" value="1"/>
</dbReference>
<dbReference type="Gene3D" id="3.40.20.10">
    <property type="entry name" value="Severin"/>
    <property type="match status" value="3"/>
</dbReference>
<gene>
    <name evidence="4" type="ORF">GMORB2_4792</name>
</gene>
<feature type="compositionally biased region" description="Polar residues" evidence="1">
    <location>
        <begin position="150"/>
        <end position="166"/>
    </location>
</feature>
<feature type="compositionally biased region" description="Basic and acidic residues" evidence="1">
    <location>
        <begin position="672"/>
        <end position="692"/>
    </location>
</feature>
<feature type="compositionally biased region" description="Low complexity" evidence="1">
    <location>
        <begin position="524"/>
        <end position="540"/>
    </location>
</feature>
<dbReference type="Pfam" id="PF13254">
    <property type="entry name" value="DUF4045"/>
    <property type="match status" value="1"/>
</dbReference>
<feature type="compositionally biased region" description="Polar residues" evidence="1">
    <location>
        <begin position="919"/>
        <end position="931"/>
    </location>
</feature>
<feature type="compositionally biased region" description="Basic residues" evidence="1">
    <location>
        <begin position="847"/>
        <end position="858"/>
    </location>
</feature>
<dbReference type="InterPro" id="IPR007122">
    <property type="entry name" value="Villin/Gelsolin"/>
</dbReference>
<dbReference type="GO" id="GO:0051014">
    <property type="term" value="P:actin filament severing"/>
    <property type="evidence" value="ECO:0007669"/>
    <property type="project" value="TreeGrafter"/>
</dbReference>
<feature type="compositionally biased region" description="Basic and acidic residues" evidence="1">
    <location>
        <begin position="25"/>
        <end position="49"/>
    </location>
</feature>
<feature type="region of interest" description="Disordered" evidence="1">
    <location>
        <begin position="1484"/>
        <end position="1504"/>
    </location>
</feature>
<dbReference type="GO" id="GO:0005737">
    <property type="term" value="C:cytoplasm"/>
    <property type="evidence" value="ECO:0007669"/>
    <property type="project" value="TreeGrafter"/>
</dbReference>
<protein>
    <submittedName>
        <fullName evidence="4">GEL protein</fullName>
    </submittedName>
</protein>
<dbReference type="SUPFAM" id="SSF55753">
    <property type="entry name" value="Actin depolymerizing proteins"/>
    <property type="match status" value="3"/>
</dbReference>
<feature type="compositionally biased region" description="Low complexity" evidence="1">
    <location>
        <begin position="823"/>
        <end position="834"/>
    </location>
</feature>
<dbReference type="EMBL" id="JAANYQ010000027">
    <property type="protein sequence ID" value="KAF4119273.1"/>
    <property type="molecule type" value="Genomic_DNA"/>
</dbReference>
<evidence type="ECO:0000259" key="2">
    <source>
        <dbReference type="Pfam" id="PF13254"/>
    </source>
</evidence>
<feature type="domain" description="DUF4045" evidence="2">
    <location>
        <begin position="2"/>
        <end position="691"/>
    </location>
</feature>
<reference evidence="4" key="1">
    <citation type="submission" date="2020-03" db="EMBL/GenBank/DDBJ databases">
        <title>Site-based positive gene gene selection in Geosmithia morbida across the United States reveals a broad range of putative effectors and factors for local host and environmental adapation.</title>
        <authorList>
            <person name="Onufrak A."/>
            <person name="Murdoch R.W."/>
            <person name="Gazis R."/>
            <person name="Huff M."/>
            <person name="Staton M."/>
            <person name="Klingeman W."/>
            <person name="Hadziabdic D."/>
        </authorList>
    </citation>
    <scope>NUCLEOTIDE SEQUENCE</scope>
    <source>
        <strain evidence="4">1262</strain>
    </source>
</reference>
<name>A0A9P4YLP2_9HYPO</name>
<dbReference type="InterPro" id="IPR029006">
    <property type="entry name" value="ADF-H/Gelsolin-like_dom_sf"/>
</dbReference>
<dbReference type="GO" id="GO:0015629">
    <property type="term" value="C:actin cytoskeleton"/>
    <property type="evidence" value="ECO:0007669"/>
    <property type="project" value="TreeGrafter"/>
</dbReference>
<proteinExistence type="predicted"/>
<feature type="compositionally biased region" description="Low complexity" evidence="1">
    <location>
        <begin position="50"/>
        <end position="71"/>
    </location>
</feature>
<feature type="compositionally biased region" description="Basic and acidic residues" evidence="1">
    <location>
        <begin position="217"/>
        <end position="226"/>
    </location>
</feature>
<dbReference type="InterPro" id="IPR057226">
    <property type="entry name" value="DUF7904"/>
</dbReference>
<feature type="compositionally biased region" description="Low complexity" evidence="1">
    <location>
        <begin position="934"/>
        <end position="949"/>
    </location>
</feature>
<keyword evidence="5" id="KW-1185">Reference proteome</keyword>
<feature type="compositionally biased region" description="Polar residues" evidence="1">
    <location>
        <begin position="116"/>
        <end position="132"/>
    </location>
</feature>
<sequence>MSDEVSQFLESVERLRGQQIEEDEVRTKELEDYLAAKRERQARRQERARSISPQKPSSSSSVANTPSPRSSIQAPRTGDTPRLDSPTVNHDAMASLTSGSSSPSKENVSPSDSDFKTTSSPAPLTRSSTLPWQQRRPVSRGNPRPLSLVAAQNATQRSSAVTQDPLPTTVEPEPETQPEPESAPSRDQISQSLGSEDPAFFRQTADRGQSSAAYGRDQVESQDRSDAAVGSAQLPGMSASLGERSPSISSTGTSTPQGKLAAPFPLTLSRPDATAEDTAPVDDVVKSPGRTSPTRSGSPTKGMGGFVQSAMMKRTDSVKRWSVQSPPGLARVDSVAANRSSYGRPRPKSFVRPETSRTPDTSRPASVASESRESDAGADDSTPKAAGSPGLESRSGTYDDGRSVPSSPSKTMEPRRWSPTKPTWLDSALNKPETPKSPTKPHTPTQPSWIADLNKTRAERSGTAESGHGRAGSVSGHRHQVSIGGLMRSSPMGVGVKPNTTDLGGIYSPPARGNRPEFGHASKPSLSSPIASGAPSSAMSTVQPEEKSPTKEAPTPKDPTVEAEVAAPKEKEEDMSAPAPAPEAATSPLSVPKPTPKPTPTPKPEAPPKMDFRSNLRQRPVDSGADKPAEPEFKNALGNLRRARTQSYVAPDELKDNILRGKAGLNLTGGPKKTERKDEFKEAILKKKDDFGKAQADGKGIKRTPTGSSSNDPVPEGLARRAQLGKRAGSRDETASSPGSSSVTSPSAESPELSERSLPPSNSQGAVSRPKGLGLRGPSHTISGGSALPGRVGGGKLADRFNPGLAGMLARGPPPMAVEGGKSSSDPAASTASDEPPKPGPSLTHMTKARARGPRRKAPSSTVPTSKKAPATAESSSQPAAELETIVESKPASIPTPDEVEKEPEEVGKPPGAGRDQQEVTASDEGTQPTGDTPAPISIQQQVAAVAASRGRPASASTSPERKPVSPPSPIRPQKTGGAGEASQPSSPKKLDVKRISKFLDGSSVINSSPKPEPPAKDTPPSRRTGSTSPFKAEKNLPAAPAVDVASRIDAAMANSSSPSPTPAPRPQFYSPGNAGPGPSALERNRPPTIETRPLPPAPSSDANAASPVVDTPARSPSKQTREASSLLTEFFGPARPTKSCKVDPAALLSARPQEAGETKTLSWQMAQIGSDGKKSAVQAHNAHTLFEKEMYIGAHEFTGANGKKAVHVFFWVGDDVPSSTAEDTQLFAQREARSLGGTLIKLRQGKETGEFLQAVGGPVVTRRGSSHKHDSLAPSMLCGRRHLGQVVFDEVDFSPASLCAGFAYLVAQSGRCYLWKGKGSSVDELSCARLIGMDMSLTGEMAEYDEGSEPESFWGLFPAGGVKAHSADHWRLKPNYSMYGGRLFCSEADARQQISEITPFSQADLSPFKIYILDAFFEIYVVVGSRAQSQFASFRNALNFAQEYAILAASIEDRPFVPVSTVVLEGVPRDLKRVFRKWSDEMSPTVTRPSATPSASGSASTLKRGRSLRVLPLTHALQALRD</sequence>
<dbReference type="GeneID" id="55971020"/>
<feature type="compositionally biased region" description="Pro residues" evidence="1">
    <location>
        <begin position="591"/>
        <end position="605"/>
    </location>
</feature>
<dbReference type="GO" id="GO:0005546">
    <property type="term" value="F:phosphatidylinositol-4,5-bisphosphate binding"/>
    <property type="evidence" value="ECO:0007669"/>
    <property type="project" value="TreeGrafter"/>
</dbReference>
<feature type="compositionally biased region" description="Low complexity" evidence="1">
    <location>
        <begin position="1490"/>
        <end position="1502"/>
    </location>
</feature>
<dbReference type="Pfam" id="PF25480">
    <property type="entry name" value="DUF7904"/>
    <property type="match status" value="1"/>
</dbReference>
<comment type="caution">
    <text evidence="4">The sequence shown here is derived from an EMBL/GenBank/DDBJ whole genome shotgun (WGS) entry which is preliminary data.</text>
</comment>
<dbReference type="GO" id="GO:0008154">
    <property type="term" value="P:actin polymerization or depolymerization"/>
    <property type="evidence" value="ECO:0007669"/>
    <property type="project" value="TreeGrafter"/>
</dbReference>
<dbReference type="GO" id="GO:0051016">
    <property type="term" value="P:barbed-end actin filament capping"/>
    <property type="evidence" value="ECO:0007669"/>
    <property type="project" value="TreeGrafter"/>
</dbReference>
<accession>A0A9P4YLP2</accession>
<evidence type="ECO:0000313" key="4">
    <source>
        <dbReference type="EMBL" id="KAF4119273.1"/>
    </source>
</evidence>
<feature type="domain" description="DUF7904" evidence="3">
    <location>
        <begin position="1165"/>
        <end position="1264"/>
    </location>
</feature>